<feature type="transmembrane region" description="Helical" evidence="7">
    <location>
        <begin position="215"/>
        <end position="236"/>
    </location>
</feature>
<dbReference type="AlphaFoldDB" id="A0A1G9SQS1"/>
<dbReference type="RefSeq" id="WP_089695827.1">
    <property type="nucleotide sequence ID" value="NZ_FNHL01000002.1"/>
</dbReference>
<evidence type="ECO:0000256" key="4">
    <source>
        <dbReference type="ARBA" id="ARBA00022989"/>
    </source>
</evidence>
<feature type="transmembrane region" description="Helical" evidence="7">
    <location>
        <begin position="56"/>
        <end position="83"/>
    </location>
</feature>
<gene>
    <name evidence="8" type="ORF">SAMN04487949_1455</name>
</gene>
<dbReference type="STRING" id="660521.SAMN04487949_1455"/>
<feature type="region of interest" description="Disordered" evidence="6">
    <location>
        <begin position="386"/>
        <end position="450"/>
    </location>
</feature>
<keyword evidence="5 7" id="KW-0472">Membrane</keyword>
<evidence type="ECO:0000256" key="7">
    <source>
        <dbReference type="SAM" id="Phobius"/>
    </source>
</evidence>
<evidence type="ECO:0000313" key="9">
    <source>
        <dbReference type="Proteomes" id="UP000199451"/>
    </source>
</evidence>
<dbReference type="PANTHER" id="PTHR21716:SF4">
    <property type="entry name" value="TRANSMEMBRANE PROTEIN 245"/>
    <property type="match status" value="1"/>
</dbReference>
<dbReference type="Proteomes" id="UP000199451">
    <property type="component" value="Unassembled WGS sequence"/>
</dbReference>
<feature type="compositionally biased region" description="Polar residues" evidence="6">
    <location>
        <begin position="438"/>
        <end position="450"/>
    </location>
</feature>
<comment type="similarity">
    <text evidence="2">Belongs to the autoinducer-2 exporter (AI-2E) (TC 2.A.86) family.</text>
</comment>
<dbReference type="OrthoDB" id="282734at2157"/>
<evidence type="ECO:0000256" key="6">
    <source>
        <dbReference type="SAM" id="MobiDB-lite"/>
    </source>
</evidence>
<dbReference type="GO" id="GO:0016020">
    <property type="term" value="C:membrane"/>
    <property type="evidence" value="ECO:0007669"/>
    <property type="project" value="UniProtKB-SubCell"/>
</dbReference>
<feature type="transmembrane region" description="Helical" evidence="7">
    <location>
        <begin position="242"/>
        <end position="267"/>
    </location>
</feature>
<feature type="transmembrane region" description="Helical" evidence="7">
    <location>
        <begin position="154"/>
        <end position="175"/>
    </location>
</feature>
<dbReference type="PANTHER" id="PTHR21716">
    <property type="entry name" value="TRANSMEMBRANE PROTEIN"/>
    <property type="match status" value="1"/>
</dbReference>
<feature type="transmembrane region" description="Helical" evidence="7">
    <location>
        <begin position="12"/>
        <end position="44"/>
    </location>
</feature>
<feature type="compositionally biased region" description="Low complexity" evidence="6">
    <location>
        <begin position="401"/>
        <end position="434"/>
    </location>
</feature>
<feature type="transmembrane region" description="Helical" evidence="7">
    <location>
        <begin position="334"/>
        <end position="357"/>
    </location>
</feature>
<comment type="subcellular location">
    <subcellularLocation>
        <location evidence="1">Membrane</location>
        <topology evidence="1">Multi-pass membrane protein</topology>
    </subcellularLocation>
</comment>
<protein>
    <submittedName>
        <fullName evidence="8">Predicted PurR-regulated permease PerM</fullName>
    </submittedName>
</protein>
<reference evidence="9" key="1">
    <citation type="submission" date="2016-10" db="EMBL/GenBank/DDBJ databases">
        <authorList>
            <person name="Varghese N."/>
            <person name="Submissions S."/>
        </authorList>
    </citation>
    <scope>NUCLEOTIDE SEQUENCE [LARGE SCALE GENOMIC DNA]</scope>
    <source>
        <strain evidence="9">CGMCC 1.10119</strain>
    </source>
</reference>
<evidence type="ECO:0000256" key="5">
    <source>
        <dbReference type="ARBA" id="ARBA00023136"/>
    </source>
</evidence>
<dbReference type="InterPro" id="IPR002549">
    <property type="entry name" value="AI-2E-like"/>
</dbReference>
<keyword evidence="9" id="KW-1185">Reference proteome</keyword>
<evidence type="ECO:0000313" key="8">
    <source>
        <dbReference type="EMBL" id="SDM37697.1"/>
    </source>
</evidence>
<accession>A0A1G9SQS1</accession>
<keyword evidence="4 7" id="KW-1133">Transmembrane helix</keyword>
<evidence type="ECO:0000256" key="3">
    <source>
        <dbReference type="ARBA" id="ARBA00022692"/>
    </source>
</evidence>
<keyword evidence="3 7" id="KW-0812">Transmembrane</keyword>
<proteinExistence type="inferred from homology"/>
<name>A0A1G9SQS1_9EURY</name>
<sequence length="450" mass="48143">MSFLQFDRGRAAWWSLGFTLSAALLYVVYSFIGTFVFGIFIYYATRPIYRRLKTRIYPSSLAAAVSIFALALPAILLALYSLLVVLGEVSKLTNNTELDLSPYLTSYLGFDPTSVDGLNRIDPATLYESGLEEYVTFDVIDTLVANLASAVDTAAFVGVGLVHLFVMVAMAFYLLRDDGKVGSWLLRRFSDDEGVLDAYLAAVDSDLKSIFFGNILNAILTGTIGVIAFSILNVFAPAGVRIPAPALVGLLAGVASLIPVVGMKLVYVPVAGYMGVQAGLFVGPESLWFVVVFAAISFVVVDTIPDLVLRPYVSGRRLHVGSVMLAYTLGPLLFGWYGIFLLPMLLVFLVHFARIVLPELVAGKPIRPYVVDPVYLSDTQVAVGASETDGGRESAGDTDVESAVHSESASESAANSDTASESVANAESASESAADGSPDTSTTPSQRDER</sequence>
<dbReference type="Pfam" id="PF01594">
    <property type="entry name" value="AI-2E_transport"/>
    <property type="match status" value="1"/>
</dbReference>
<feature type="transmembrane region" description="Helical" evidence="7">
    <location>
        <begin position="279"/>
        <end position="301"/>
    </location>
</feature>
<organism evidence="8 9">
    <name type="scientific">Halogranum gelatinilyticum</name>
    <dbReference type="NCBI Taxonomy" id="660521"/>
    <lineage>
        <taxon>Archaea</taxon>
        <taxon>Methanobacteriati</taxon>
        <taxon>Methanobacteriota</taxon>
        <taxon>Stenosarchaea group</taxon>
        <taxon>Halobacteria</taxon>
        <taxon>Halobacteriales</taxon>
        <taxon>Haloferacaceae</taxon>
    </lineage>
</organism>
<evidence type="ECO:0000256" key="1">
    <source>
        <dbReference type="ARBA" id="ARBA00004141"/>
    </source>
</evidence>
<dbReference type="EMBL" id="FNHL01000002">
    <property type="protein sequence ID" value="SDM37697.1"/>
    <property type="molecule type" value="Genomic_DNA"/>
</dbReference>
<evidence type="ECO:0000256" key="2">
    <source>
        <dbReference type="ARBA" id="ARBA00009773"/>
    </source>
</evidence>